<dbReference type="PANTHER" id="PTHR34222">
    <property type="entry name" value="GAG_PRE-INTEGRS DOMAIN-CONTAINING PROTEIN"/>
    <property type="match status" value="1"/>
</dbReference>
<dbReference type="GO" id="GO:0003676">
    <property type="term" value="F:nucleic acid binding"/>
    <property type="evidence" value="ECO:0007669"/>
    <property type="project" value="InterPro"/>
</dbReference>
<dbReference type="SUPFAM" id="SSF57756">
    <property type="entry name" value="Retrovirus zinc finger-like domains"/>
    <property type="match status" value="1"/>
</dbReference>
<dbReference type="Proteomes" id="UP000236291">
    <property type="component" value="Unassembled WGS sequence"/>
</dbReference>
<reference evidence="1 2" key="2">
    <citation type="journal article" date="2017" name="Front. Plant Sci.">
        <title>Gene Classification and Mining of Molecular Markers Useful in Red Clover (Trifolium pratense) Breeding.</title>
        <authorList>
            <person name="Istvanek J."/>
            <person name="Dluhosova J."/>
            <person name="Dluhos P."/>
            <person name="Patkova L."/>
            <person name="Nedelnik J."/>
            <person name="Repkova J."/>
        </authorList>
    </citation>
    <scope>NUCLEOTIDE SEQUENCE [LARGE SCALE GENOMIC DNA]</scope>
    <source>
        <strain evidence="2">cv. Tatra</strain>
        <tissue evidence="1">Young leaves</tissue>
    </source>
</reference>
<dbReference type="GO" id="GO:0008270">
    <property type="term" value="F:zinc ion binding"/>
    <property type="evidence" value="ECO:0007669"/>
    <property type="project" value="InterPro"/>
</dbReference>
<name>A0A2K3PHP8_TRIPR</name>
<proteinExistence type="predicted"/>
<sequence length="248" mass="27037">MSSTNKELQGFQITSLRCEHCGKNLINSDLCHNVFVLMHLIVEVMVEVEEDTMVNKGGRGRGNVNNSTRVCTYCGKKGHIVDICYKKHGYPPNWGYGRDNQGNGGNAYANNVGADNEGVNGGNVQPVDEGHVSLTKDQYNSLLDLLERNTMDDIKHSTNTVKGETSHCYSTGVAEFNVNLIFVSRLAKGNNCVLSFENDSCIIQAKDTMRGIGLAKQLDGLYYLKPRQVSANASQPAPAYASALAILS</sequence>
<accession>A0A2K3PHP8</accession>
<evidence type="ECO:0000313" key="1">
    <source>
        <dbReference type="EMBL" id="PNY14808.1"/>
    </source>
</evidence>
<evidence type="ECO:0008006" key="3">
    <source>
        <dbReference type="Google" id="ProtNLM"/>
    </source>
</evidence>
<protein>
    <recommendedName>
        <fullName evidence="3">CCHC-type domain-containing protein</fullName>
    </recommendedName>
</protein>
<evidence type="ECO:0000313" key="2">
    <source>
        <dbReference type="Proteomes" id="UP000236291"/>
    </source>
</evidence>
<dbReference type="PANTHER" id="PTHR34222:SF99">
    <property type="entry name" value="PROTEIN, PUTATIVE-RELATED"/>
    <property type="match status" value="1"/>
</dbReference>
<reference evidence="1 2" key="1">
    <citation type="journal article" date="2014" name="Am. J. Bot.">
        <title>Genome assembly and annotation for red clover (Trifolium pratense; Fabaceae).</title>
        <authorList>
            <person name="Istvanek J."/>
            <person name="Jaros M."/>
            <person name="Krenek A."/>
            <person name="Repkova J."/>
        </authorList>
    </citation>
    <scope>NUCLEOTIDE SEQUENCE [LARGE SCALE GENOMIC DNA]</scope>
    <source>
        <strain evidence="2">cv. Tatra</strain>
        <tissue evidence="1">Young leaves</tissue>
    </source>
</reference>
<organism evidence="1 2">
    <name type="scientific">Trifolium pratense</name>
    <name type="common">Red clover</name>
    <dbReference type="NCBI Taxonomy" id="57577"/>
    <lineage>
        <taxon>Eukaryota</taxon>
        <taxon>Viridiplantae</taxon>
        <taxon>Streptophyta</taxon>
        <taxon>Embryophyta</taxon>
        <taxon>Tracheophyta</taxon>
        <taxon>Spermatophyta</taxon>
        <taxon>Magnoliopsida</taxon>
        <taxon>eudicotyledons</taxon>
        <taxon>Gunneridae</taxon>
        <taxon>Pentapetalae</taxon>
        <taxon>rosids</taxon>
        <taxon>fabids</taxon>
        <taxon>Fabales</taxon>
        <taxon>Fabaceae</taxon>
        <taxon>Papilionoideae</taxon>
        <taxon>50 kb inversion clade</taxon>
        <taxon>NPAAA clade</taxon>
        <taxon>Hologalegina</taxon>
        <taxon>IRL clade</taxon>
        <taxon>Trifolieae</taxon>
        <taxon>Trifolium</taxon>
    </lineage>
</organism>
<dbReference type="Gene3D" id="4.10.60.10">
    <property type="entry name" value="Zinc finger, CCHC-type"/>
    <property type="match status" value="1"/>
</dbReference>
<dbReference type="AlphaFoldDB" id="A0A2K3PHP8"/>
<dbReference type="InterPro" id="IPR036875">
    <property type="entry name" value="Znf_CCHC_sf"/>
</dbReference>
<comment type="caution">
    <text evidence="1">The sequence shown here is derived from an EMBL/GenBank/DDBJ whole genome shotgun (WGS) entry which is preliminary data.</text>
</comment>
<gene>
    <name evidence="1" type="ORF">L195_g011495</name>
</gene>
<dbReference type="EMBL" id="ASHM01007153">
    <property type="protein sequence ID" value="PNY14808.1"/>
    <property type="molecule type" value="Genomic_DNA"/>
</dbReference>